<dbReference type="InterPro" id="IPR043502">
    <property type="entry name" value="DNA/RNA_pol_sf"/>
</dbReference>
<protein>
    <submittedName>
        <fullName evidence="1">Reverse transcriptase (Protease)</fullName>
    </submittedName>
</protein>
<reference evidence="1" key="1">
    <citation type="journal article" date="2000" name="Insect Mol. Biol.">
        <title>Systematic screening of Anopheles mosquito genomes yields evidence for a major clade of Pao-like retrotransposons.</title>
        <authorList>
            <person name="Cook J.M."/>
            <person name="Martin J."/>
            <person name="Lewin A."/>
            <person name="Sinden R.E."/>
            <person name="Tristem M."/>
        </authorList>
    </citation>
    <scope>NUCLEOTIDE SEQUENCE</scope>
</reference>
<dbReference type="PANTHER" id="PTHR47331">
    <property type="entry name" value="PHD-TYPE DOMAIN-CONTAINING PROTEIN"/>
    <property type="match status" value="1"/>
</dbReference>
<dbReference type="VEuPathDB" id="VectorBase:ASTEI11267"/>
<accession>Q9U995</accession>
<dbReference type="VEuPathDB" id="VectorBase:ASTE008228"/>
<keyword evidence="1" id="KW-0645">Protease</keyword>
<keyword evidence="1" id="KW-0695">RNA-directed DNA polymerase</keyword>
<dbReference type="EMBL" id="AJ006556">
    <property type="protein sequence ID" value="CAB53564.1"/>
    <property type="molecule type" value="Genomic_DNA"/>
</dbReference>
<organism evidence="1">
    <name type="scientific">Anopheles stephensi</name>
    <name type="common">Indo-Pakistan malaria mosquito</name>
    <dbReference type="NCBI Taxonomy" id="30069"/>
    <lineage>
        <taxon>Eukaryota</taxon>
        <taxon>Metazoa</taxon>
        <taxon>Ecdysozoa</taxon>
        <taxon>Arthropoda</taxon>
        <taxon>Hexapoda</taxon>
        <taxon>Insecta</taxon>
        <taxon>Pterygota</taxon>
        <taxon>Neoptera</taxon>
        <taxon>Endopterygota</taxon>
        <taxon>Diptera</taxon>
        <taxon>Nematocera</taxon>
        <taxon>Culicoidea</taxon>
        <taxon>Culicidae</taxon>
        <taxon>Anophelinae</taxon>
        <taxon>Anopheles</taxon>
    </lineage>
</organism>
<dbReference type="GO" id="GO:0003964">
    <property type="term" value="F:RNA-directed DNA polymerase activity"/>
    <property type="evidence" value="ECO:0007669"/>
    <property type="project" value="UniProtKB-KW"/>
</dbReference>
<keyword evidence="1" id="KW-0548">Nucleotidyltransferase</keyword>
<dbReference type="VEuPathDB" id="VectorBase:ASTEI20_044820"/>
<sequence length="403" mass="45068">DTGSMCNIVSESLARKLLTRRTKINVALTGIGEGVQQAKGSIIATVQSKSAPFSSPLEFLIVNSPCAEIPTAPIDVAGWKFPDVPLADPAFNLPSRVDVIIGSDAYWEWHTGKKQLLVKGGPWLVETPFGWTVAGNTSHISVASPVSCHSIRSHESLDTLLQRFWENETNLEGPALSLEEDACEKHYAATTTRDHHGRYIVCLPRNPRADIVLGSSKEIADRRLMAVERRLKINPEVEMEYKRFMQEYEELGHMRKLTEPVDDSVPHCYIPHHAVVKESSTSTKVRVVFDASCKTSSGYSLNDTLLVGPIVQEDLLTIILRFRSYAIALVADVEKMYRRILHNIIDRNLLRIRYRKSPLDPISTYELNTVTYGTASAPFLATRTLQQVAHDHKDQFPKAVDPV</sequence>
<proteinExistence type="predicted"/>
<dbReference type="PANTHER" id="PTHR47331:SF5">
    <property type="entry name" value="RIBONUCLEASE H"/>
    <property type="match status" value="1"/>
</dbReference>
<dbReference type="SUPFAM" id="SSF56672">
    <property type="entry name" value="DNA/RNA polymerases"/>
    <property type="match status" value="1"/>
</dbReference>
<dbReference type="GO" id="GO:0006508">
    <property type="term" value="P:proteolysis"/>
    <property type="evidence" value="ECO:0007669"/>
    <property type="project" value="UniProtKB-KW"/>
</dbReference>
<feature type="non-terminal residue" evidence="1">
    <location>
        <position position="1"/>
    </location>
</feature>
<dbReference type="GO" id="GO:0008233">
    <property type="term" value="F:peptidase activity"/>
    <property type="evidence" value="ECO:0007669"/>
    <property type="project" value="UniProtKB-KW"/>
</dbReference>
<feature type="non-terminal residue" evidence="1">
    <location>
        <position position="403"/>
    </location>
</feature>
<keyword evidence="1" id="KW-0808">Transferase</keyword>
<name>Q9U995_ANOST</name>
<keyword evidence="1" id="KW-0378">Hydrolase</keyword>
<evidence type="ECO:0000313" key="1">
    <source>
        <dbReference type="EMBL" id="CAB53564.1"/>
    </source>
</evidence>
<dbReference type="AlphaFoldDB" id="Q9U995"/>